<dbReference type="RefSeq" id="WP_162049494.1">
    <property type="nucleotide sequence ID" value="NZ_AP022345.1"/>
</dbReference>
<dbReference type="GO" id="GO:0003688">
    <property type="term" value="F:DNA replication origin binding"/>
    <property type="evidence" value="ECO:0007669"/>
    <property type="project" value="TreeGrafter"/>
</dbReference>
<dbReference type="SUPFAM" id="SSF52540">
    <property type="entry name" value="P-loop containing nucleoside triphosphate hydrolases"/>
    <property type="match status" value="1"/>
</dbReference>
<evidence type="ECO:0000259" key="1">
    <source>
        <dbReference type="Pfam" id="PF22688"/>
    </source>
</evidence>
<dbReference type="PANTHER" id="PTHR30050">
    <property type="entry name" value="CHROMOSOMAL REPLICATION INITIATOR PROTEIN DNAA"/>
    <property type="match status" value="1"/>
</dbReference>
<dbReference type="OrthoDB" id="9784878at2"/>
<keyword evidence="3" id="KW-1185">Reference proteome</keyword>
<proteinExistence type="predicted"/>
<dbReference type="Gene3D" id="3.40.50.300">
    <property type="entry name" value="P-loop containing nucleotide triphosphate hydrolases"/>
    <property type="match status" value="1"/>
</dbReference>
<evidence type="ECO:0000313" key="2">
    <source>
        <dbReference type="EMBL" id="BBU69833.1"/>
    </source>
</evidence>
<sequence length="223" mass="24994">MQQLILDLLPDQTPALSHFLPGDNVELLAALENWLKQPVQAYPGNLFVIWGPTGCGKSFLSQCMVSAGFSPLPLSEMLLTAPAQGWTLEDAQKLDAHGQQDLFRHLVRLAHAGERLLVTMDLPPDAQTGLREDVRTRLGAGHIYRLEPLNEPDQRQLLAQRAEHRGWALTPDVLDYLYQRAPRDLSSLAGLIRRLDELSLEQKRRITLPLLREALTESAVTKD</sequence>
<dbReference type="GO" id="GO:0006270">
    <property type="term" value="P:DNA replication initiation"/>
    <property type="evidence" value="ECO:0007669"/>
    <property type="project" value="TreeGrafter"/>
</dbReference>
<dbReference type="Pfam" id="PF22688">
    <property type="entry name" value="Hda_lid"/>
    <property type="match status" value="1"/>
</dbReference>
<reference evidence="3" key="1">
    <citation type="submission" date="2020-01" db="EMBL/GenBank/DDBJ databases">
        <title>Phosphoaccumulans saitamaens gen. nov., sp. nov., a polyphosphate accumulating bacterium isolated from surface river water.</title>
        <authorList>
            <person name="Watanabe K."/>
            <person name="Suda W."/>
        </authorList>
    </citation>
    <scope>NUCLEOTIDE SEQUENCE [LARGE SCALE GENOMIC DNA]</scope>
    <source>
        <strain evidence="3">ICHIAU1</strain>
    </source>
</reference>
<dbReference type="AlphaFoldDB" id="A0A7R6TQV5"/>
<dbReference type="InterPro" id="IPR055199">
    <property type="entry name" value="Hda_lid"/>
</dbReference>
<evidence type="ECO:0000313" key="3">
    <source>
        <dbReference type="Proteomes" id="UP000463961"/>
    </source>
</evidence>
<accession>A0A7R6TQV5</accession>
<dbReference type="PANTHER" id="PTHR30050:SF5">
    <property type="entry name" value="DNAA REGULATORY INACTIVATOR HDA"/>
    <property type="match status" value="1"/>
</dbReference>
<organism evidence="2 3">
    <name type="scientific">Fluviibacter phosphoraccumulans</name>
    <dbReference type="NCBI Taxonomy" id="1751046"/>
    <lineage>
        <taxon>Bacteria</taxon>
        <taxon>Pseudomonadati</taxon>
        <taxon>Pseudomonadota</taxon>
        <taxon>Betaproteobacteria</taxon>
        <taxon>Rhodocyclales</taxon>
        <taxon>Fluviibacteraceae</taxon>
        <taxon>Fluviibacter</taxon>
    </lineage>
</organism>
<protein>
    <submittedName>
        <fullName evidence="2">DnaA regulatory inactivator Hda</fullName>
    </submittedName>
</protein>
<dbReference type="Proteomes" id="UP000463961">
    <property type="component" value="Chromosome"/>
</dbReference>
<dbReference type="InterPro" id="IPR027417">
    <property type="entry name" value="P-loop_NTPase"/>
</dbReference>
<gene>
    <name evidence="2" type="ORF">ICHIAU1_21160</name>
</gene>
<dbReference type="EMBL" id="AP022345">
    <property type="protein sequence ID" value="BBU69833.1"/>
    <property type="molecule type" value="Genomic_DNA"/>
</dbReference>
<feature type="domain" description="Hda lid" evidence="1">
    <location>
        <begin position="153"/>
        <end position="215"/>
    </location>
</feature>
<dbReference type="GO" id="GO:0005886">
    <property type="term" value="C:plasma membrane"/>
    <property type="evidence" value="ECO:0007669"/>
    <property type="project" value="TreeGrafter"/>
</dbReference>
<name>A0A7R6TQV5_9RHOO</name>
<dbReference type="Gene3D" id="1.10.8.60">
    <property type="match status" value="1"/>
</dbReference>